<keyword evidence="2" id="KW-1185">Reference proteome</keyword>
<sequence length="819" mass="85709">MADSAPSQQLPSWMTLSTIVFTNAEGTPMTSTTTLQLPLTYYGPSIPLGTDGAWTYGGLTSPGPSTSSGASTSATPTTLSSTFATQSSSASASASFTSSTTTSYPYSSTSSLSKGALIGTIFGAICGFALFLLLLICCVRWRARRRRDSGYQSPRSPNTTPIWTGWEIVSPTGRQIDQGDRPPGEGSPRGSGEEADSFLQRSASVTEGTHEAGVRPLPPGAAPPRTPGSLGTATSHNTASTNDYGVVLQDTGRTGANFDFDNGFPARPSSEMTGHIMAPSELLRFDTEHEDAEAPPRMYYAPRSSDPTLPEHYSPLLPPPPIDLVRLPTRKPSDRSMVVEKEKSTRSLSYPASELEDSKILTARRVRVQELGPRSEFEDETSSNTHADPIPGPSSWRHSLRDSIARLGHRSWFNASPSHSNSRSRPESSSGRARSEQDVEAGRSLLGSRNGRSLGLTVEGERPMSSVSAKSAVSGNTVYHDAVSRLGTPVSVPSRAMTPASPRGHGPGGDFVPPVPAGAPPAYDDPYDSFGSRASGNYPQGVDILDIPAPPPASPFSGAAASRTNTPFPPGLVPLSNPRAWRDSLSVITGSSNDAGISIDVLDAEPPRAGDGWRTLASSLSPGIGPNPSERRTTFGVPQVVHPGATMISERGSLHSMRSHLSPYSARSSGSAPTSSRRAFGASNTGSNSSRPSAHSRVLTASSGSLRSGSISSHGRRTGGPISPALSAFGYAGDIDEAGDLNRTSVLGPMPSFASRSAFSTGHPATIRSVGAVSATATSISEDTQLTGTTITGEESDAVMRFPSVPLHETFGAVRTDLV</sequence>
<proteinExistence type="predicted"/>
<dbReference type="EMBL" id="MU266354">
    <property type="protein sequence ID" value="KAH7928316.1"/>
    <property type="molecule type" value="Genomic_DNA"/>
</dbReference>
<reference evidence="1" key="1">
    <citation type="journal article" date="2021" name="New Phytol.">
        <title>Evolutionary innovations through gain and loss of genes in the ectomycorrhizal Boletales.</title>
        <authorList>
            <person name="Wu G."/>
            <person name="Miyauchi S."/>
            <person name="Morin E."/>
            <person name="Kuo A."/>
            <person name="Drula E."/>
            <person name="Varga T."/>
            <person name="Kohler A."/>
            <person name="Feng B."/>
            <person name="Cao Y."/>
            <person name="Lipzen A."/>
            <person name="Daum C."/>
            <person name="Hundley H."/>
            <person name="Pangilinan J."/>
            <person name="Johnson J."/>
            <person name="Barry K."/>
            <person name="LaButti K."/>
            <person name="Ng V."/>
            <person name="Ahrendt S."/>
            <person name="Min B."/>
            <person name="Choi I.G."/>
            <person name="Park H."/>
            <person name="Plett J.M."/>
            <person name="Magnuson J."/>
            <person name="Spatafora J.W."/>
            <person name="Nagy L.G."/>
            <person name="Henrissat B."/>
            <person name="Grigoriev I.V."/>
            <person name="Yang Z.L."/>
            <person name="Xu J."/>
            <person name="Martin F.M."/>
        </authorList>
    </citation>
    <scope>NUCLEOTIDE SEQUENCE</scope>
    <source>
        <strain evidence="1">KUC20120723A-06</strain>
    </source>
</reference>
<evidence type="ECO:0000313" key="1">
    <source>
        <dbReference type="EMBL" id="KAH7928316.1"/>
    </source>
</evidence>
<evidence type="ECO:0000313" key="2">
    <source>
        <dbReference type="Proteomes" id="UP000790709"/>
    </source>
</evidence>
<gene>
    <name evidence="1" type="ORF">BV22DRAFT_1030802</name>
</gene>
<dbReference type="Proteomes" id="UP000790709">
    <property type="component" value="Unassembled WGS sequence"/>
</dbReference>
<name>A0ACB8BS03_9AGAM</name>
<protein>
    <submittedName>
        <fullName evidence="1">Uncharacterized protein</fullName>
    </submittedName>
</protein>
<comment type="caution">
    <text evidence="1">The sequence shown here is derived from an EMBL/GenBank/DDBJ whole genome shotgun (WGS) entry which is preliminary data.</text>
</comment>
<accession>A0ACB8BS03</accession>
<organism evidence="1 2">
    <name type="scientific">Leucogyrophana mollusca</name>
    <dbReference type="NCBI Taxonomy" id="85980"/>
    <lineage>
        <taxon>Eukaryota</taxon>
        <taxon>Fungi</taxon>
        <taxon>Dikarya</taxon>
        <taxon>Basidiomycota</taxon>
        <taxon>Agaricomycotina</taxon>
        <taxon>Agaricomycetes</taxon>
        <taxon>Agaricomycetidae</taxon>
        <taxon>Boletales</taxon>
        <taxon>Boletales incertae sedis</taxon>
        <taxon>Leucogyrophana</taxon>
    </lineage>
</organism>